<dbReference type="InterPro" id="IPR036390">
    <property type="entry name" value="WH_DNA-bd_sf"/>
</dbReference>
<dbReference type="GO" id="GO:0003677">
    <property type="term" value="F:DNA binding"/>
    <property type="evidence" value="ECO:0007669"/>
    <property type="project" value="UniProtKB-KW"/>
</dbReference>
<evidence type="ECO:0000256" key="2">
    <source>
        <dbReference type="ARBA" id="ARBA00023125"/>
    </source>
</evidence>
<dbReference type="PROSITE" id="PS51077">
    <property type="entry name" value="HTH_ICLR"/>
    <property type="match status" value="1"/>
</dbReference>
<feature type="domain" description="HTH iclR-type" evidence="4">
    <location>
        <begin position="9"/>
        <end position="71"/>
    </location>
</feature>
<dbReference type="AlphaFoldDB" id="A0A6J5Z2D7"/>
<dbReference type="GO" id="GO:0045892">
    <property type="term" value="P:negative regulation of DNA-templated transcription"/>
    <property type="evidence" value="ECO:0007669"/>
    <property type="project" value="TreeGrafter"/>
</dbReference>
<dbReference type="InterPro" id="IPR005471">
    <property type="entry name" value="Tscrpt_reg_IclR_N"/>
</dbReference>
<dbReference type="InterPro" id="IPR036388">
    <property type="entry name" value="WH-like_DNA-bd_sf"/>
</dbReference>
<name>A0A6J5Z2D7_9ZZZZ</name>
<dbReference type="GO" id="GO:0003700">
    <property type="term" value="F:DNA-binding transcription factor activity"/>
    <property type="evidence" value="ECO:0007669"/>
    <property type="project" value="TreeGrafter"/>
</dbReference>
<dbReference type="Pfam" id="PF01614">
    <property type="entry name" value="IclR_C"/>
    <property type="match status" value="1"/>
</dbReference>
<dbReference type="Pfam" id="PF09339">
    <property type="entry name" value="HTH_IclR"/>
    <property type="match status" value="1"/>
</dbReference>
<dbReference type="Gene3D" id="1.10.10.10">
    <property type="entry name" value="Winged helix-like DNA-binding domain superfamily/Winged helix DNA-binding domain"/>
    <property type="match status" value="1"/>
</dbReference>
<evidence type="ECO:0000259" key="5">
    <source>
        <dbReference type="PROSITE" id="PS51078"/>
    </source>
</evidence>
<evidence type="ECO:0000256" key="3">
    <source>
        <dbReference type="ARBA" id="ARBA00023163"/>
    </source>
</evidence>
<keyword evidence="3" id="KW-0804">Transcription</keyword>
<keyword evidence="2" id="KW-0238">DNA-binding</keyword>
<dbReference type="EMBL" id="CAESAB010000018">
    <property type="protein sequence ID" value="CAB4336604.1"/>
    <property type="molecule type" value="Genomic_DNA"/>
</dbReference>
<evidence type="ECO:0000313" key="6">
    <source>
        <dbReference type="EMBL" id="CAB4336604.1"/>
    </source>
</evidence>
<dbReference type="SUPFAM" id="SSF46785">
    <property type="entry name" value="Winged helix' DNA-binding domain"/>
    <property type="match status" value="1"/>
</dbReference>
<feature type="domain" description="IclR-ED" evidence="5">
    <location>
        <begin position="72"/>
        <end position="257"/>
    </location>
</feature>
<dbReference type="PANTHER" id="PTHR30136:SF24">
    <property type="entry name" value="HTH-TYPE TRANSCRIPTIONAL REPRESSOR ALLR"/>
    <property type="match status" value="1"/>
</dbReference>
<keyword evidence="1" id="KW-0805">Transcription regulation</keyword>
<sequence>MPESAHGEVKSSVRTLQILKLLSSHQAGLTFTEIQKHLDIPKSSLFVLLSTIQQEKWIEFNAKTNRFTLGIQAWESTQQYLNSSQLISIAESHITEMMNDLQSSVHLAVLSGCDALYLAQIKSDRSYDLPSKVGVRLPAQATALGKSLLTGYSDDEIRSMFKNLVFKKFNDSTIGNLDELVKEVNKVKLQGFSESNGELVERFYCVAAPVTDRSGKVVAAISSTVPKRYLVEKKVSKTRMQECVQDEARQVSEELKAYS</sequence>
<dbReference type="InterPro" id="IPR014757">
    <property type="entry name" value="Tscrpt_reg_IclR_C"/>
</dbReference>
<accession>A0A6J5Z2D7</accession>
<dbReference type="PANTHER" id="PTHR30136">
    <property type="entry name" value="HELIX-TURN-HELIX TRANSCRIPTIONAL REGULATOR, ICLR FAMILY"/>
    <property type="match status" value="1"/>
</dbReference>
<reference evidence="6" key="1">
    <citation type="submission" date="2020-05" db="EMBL/GenBank/DDBJ databases">
        <authorList>
            <person name="Chiriac C."/>
            <person name="Salcher M."/>
            <person name="Ghai R."/>
            <person name="Kavagutti S V."/>
        </authorList>
    </citation>
    <scope>NUCLEOTIDE SEQUENCE</scope>
</reference>
<dbReference type="PROSITE" id="PS51078">
    <property type="entry name" value="ICLR_ED"/>
    <property type="match status" value="1"/>
</dbReference>
<evidence type="ECO:0000259" key="4">
    <source>
        <dbReference type="PROSITE" id="PS51077"/>
    </source>
</evidence>
<evidence type="ECO:0000256" key="1">
    <source>
        <dbReference type="ARBA" id="ARBA00023015"/>
    </source>
</evidence>
<dbReference type="InterPro" id="IPR050707">
    <property type="entry name" value="HTH_MetabolicPath_Reg"/>
</dbReference>
<dbReference type="SUPFAM" id="SSF55781">
    <property type="entry name" value="GAF domain-like"/>
    <property type="match status" value="1"/>
</dbReference>
<organism evidence="6">
    <name type="scientific">freshwater metagenome</name>
    <dbReference type="NCBI Taxonomy" id="449393"/>
    <lineage>
        <taxon>unclassified sequences</taxon>
        <taxon>metagenomes</taxon>
        <taxon>ecological metagenomes</taxon>
    </lineage>
</organism>
<dbReference type="InterPro" id="IPR029016">
    <property type="entry name" value="GAF-like_dom_sf"/>
</dbReference>
<dbReference type="Gene3D" id="3.30.450.40">
    <property type="match status" value="1"/>
</dbReference>
<gene>
    <name evidence="6" type="ORF">UFOPK3820_00618</name>
</gene>
<protein>
    <submittedName>
        <fullName evidence="6">Unannotated protein</fullName>
    </submittedName>
</protein>
<proteinExistence type="predicted"/>
<dbReference type="SMART" id="SM00346">
    <property type="entry name" value="HTH_ICLR"/>
    <property type="match status" value="1"/>
</dbReference>